<proteinExistence type="inferred from homology"/>
<feature type="domain" description="CMP/dCMP-type deaminase" evidence="5">
    <location>
        <begin position="7"/>
        <end position="134"/>
    </location>
</feature>
<keyword evidence="4" id="KW-0862">Zinc</keyword>
<accession>A0A9X4AAS5</accession>
<gene>
    <name evidence="6" type="ORF">ODU72_03555</name>
</gene>
<evidence type="ECO:0000313" key="6">
    <source>
        <dbReference type="EMBL" id="MDB6257756.1"/>
    </source>
</evidence>
<evidence type="ECO:0000256" key="1">
    <source>
        <dbReference type="ARBA" id="ARBA00006576"/>
    </source>
</evidence>
<keyword evidence="3" id="KW-0378">Hydrolase</keyword>
<dbReference type="PROSITE" id="PS00903">
    <property type="entry name" value="CYT_DCMP_DEAMINASES_1"/>
    <property type="match status" value="1"/>
</dbReference>
<dbReference type="Gene3D" id="3.40.140.10">
    <property type="entry name" value="Cytidine Deaminase, domain 2"/>
    <property type="match status" value="1"/>
</dbReference>
<evidence type="ECO:0000256" key="3">
    <source>
        <dbReference type="ARBA" id="ARBA00022801"/>
    </source>
</evidence>
<dbReference type="GO" id="GO:0042802">
    <property type="term" value="F:identical protein binding"/>
    <property type="evidence" value="ECO:0007669"/>
    <property type="project" value="UniProtKB-ARBA"/>
</dbReference>
<evidence type="ECO:0000256" key="2">
    <source>
        <dbReference type="ARBA" id="ARBA00022723"/>
    </source>
</evidence>
<sequence>MSKMIDQTWKEMYKAAKEVQNSCKISNHMEAGGLAATVLSASNRIYVGVCVDTACTLGICAERNALFNMITNGEKEIKRVLTIMPNGKNGAPCGACREFMVQLMEKNYRNIEIMMDYEYGKVVTLGELTPNWWL</sequence>
<dbReference type="PROSITE" id="PS51747">
    <property type="entry name" value="CYT_DCMP_DEAMINASES_2"/>
    <property type="match status" value="1"/>
</dbReference>
<organism evidence="6 7">
    <name type="scientific">Lactobacillus amylovorus</name>
    <dbReference type="NCBI Taxonomy" id="1604"/>
    <lineage>
        <taxon>Bacteria</taxon>
        <taxon>Bacillati</taxon>
        <taxon>Bacillota</taxon>
        <taxon>Bacilli</taxon>
        <taxon>Lactobacillales</taxon>
        <taxon>Lactobacillaceae</taxon>
        <taxon>Lactobacillus</taxon>
    </lineage>
</organism>
<dbReference type="GO" id="GO:0055086">
    <property type="term" value="P:nucleobase-containing small molecule metabolic process"/>
    <property type="evidence" value="ECO:0007669"/>
    <property type="project" value="UniProtKB-ARBA"/>
</dbReference>
<dbReference type="GO" id="GO:0005829">
    <property type="term" value="C:cytosol"/>
    <property type="evidence" value="ECO:0007669"/>
    <property type="project" value="TreeGrafter"/>
</dbReference>
<dbReference type="InterPro" id="IPR002125">
    <property type="entry name" value="CMP_dCMP_dom"/>
</dbReference>
<dbReference type="GO" id="GO:0004126">
    <property type="term" value="F:cytidine deaminase activity"/>
    <property type="evidence" value="ECO:0007669"/>
    <property type="project" value="UniProtKB-ARBA"/>
</dbReference>
<dbReference type="InterPro" id="IPR016193">
    <property type="entry name" value="Cytidine_deaminase-like"/>
</dbReference>
<dbReference type="InterPro" id="IPR050202">
    <property type="entry name" value="Cyt/Deoxycyt_deaminase"/>
</dbReference>
<dbReference type="GO" id="GO:0072527">
    <property type="term" value="P:pyrimidine-containing compound metabolic process"/>
    <property type="evidence" value="ECO:0007669"/>
    <property type="project" value="UniProtKB-ARBA"/>
</dbReference>
<evidence type="ECO:0000313" key="7">
    <source>
        <dbReference type="Proteomes" id="UP001141981"/>
    </source>
</evidence>
<dbReference type="GO" id="GO:0008270">
    <property type="term" value="F:zinc ion binding"/>
    <property type="evidence" value="ECO:0007669"/>
    <property type="project" value="InterPro"/>
</dbReference>
<protein>
    <submittedName>
        <fullName evidence="6">Cytidine deaminase</fullName>
    </submittedName>
</protein>
<dbReference type="Proteomes" id="UP001141981">
    <property type="component" value="Unassembled WGS sequence"/>
</dbReference>
<dbReference type="PANTHER" id="PTHR11644:SF2">
    <property type="entry name" value="CYTIDINE DEAMINASE"/>
    <property type="match status" value="1"/>
</dbReference>
<dbReference type="Pfam" id="PF00383">
    <property type="entry name" value="dCMP_cyt_deam_1"/>
    <property type="match status" value="1"/>
</dbReference>
<dbReference type="CDD" id="cd01283">
    <property type="entry name" value="cytidine_deaminase"/>
    <property type="match status" value="1"/>
</dbReference>
<dbReference type="RefSeq" id="WP_271864161.1">
    <property type="nucleotide sequence ID" value="NZ_JAOTGR010000001.1"/>
</dbReference>
<dbReference type="AlphaFoldDB" id="A0A9X4AAS5"/>
<evidence type="ECO:0000256" key="4">
    <source>
        <dbReference type="ARBA" id="ARBA00022833"/>
    </source>
</evidence>
<name>A0A9X4AAS5_LACAM</name>
<reference evidence="6" key="1">
    <citation type="journal article" date="2022" name="Microorganisms">
        <title>Antibiotic Susceptibility, Resistance Gene Determinants and Corresponding Genomic Regions in Lactobacillus amylovorus Isolates Derived from Wild Boars and Domestic Pigs.</title>
        <authorList>
            <person name="Moravkova M."/>
            <person name="Kostovova I."/>
            <person name="Kavanova K."/>
            <person name="Pechar R."/>
            <person name="Stanek S."/>
            <person name="Brychta A."/>
            <person name="Zeman M."/>
            <person name="Kubasova T."/>
        </authorList>
    </citation>
    <scope>NUCLEOTIDE SEQUENCE</scope>
    <source>
        <strain evidence="6">M490A</strain>
    </source>
</reference>
<dbReference type="SUPFAM" id="SSF53927">
    <property type="entry name" value="Cytidine deaminase-like"/>
    <property type="match status" value="1"/>
</dbReference>
<reference evidence="6" key="2">
    <citation type="submission" date="2022-10" db="EMBL/GenBank/DDBJ databases">
        <authorList>
            <person name="Kostovova I."/>
            <person name="Moravkova M."/>
            <person name="Pechar R."/>
        </authorList>
    </citation>
    <scope>NUCLEOTIDE SEQUENCE</scope>
    <source>
        <strain evidence="6">M490A</strain>
    </source>
</reference>
<keyword evidence="2" id="KW-0479">Metal-binding</keyword>
<evidence type="ECO:0000259" key="5">
    <source>
        <dbReference type="PROSITE" id="PS51747"/>
    </source>
</evidence>
<dbReference type="InterPro" id="IPR016192">
    <property type="entry name" value="APOBEC/CMP_deaminase_Zn-bd"/>
</dbReference>
<dbReference type="EMBL" id="JAOTGY010000004">
    <property type="protein sequence ID" value="MDB6257756.1"/>
    <property type="molecule type" value="Genomic_DNA"/>
</dbReference>
<dbReference type="PANTHER" id="PTHR11644">
    <property type="entry name" value="CYTIDINE DEAMINASE"/>
    <property type="match status" value="1"/>
</dbReference>
<comment type="caution">
    <text evidence="6">The sequence shown here is derived from an EMBL/GenBank/DDBJ whole genome shotgun (WGS) entry which is preliminary data.</text>
</comment>
<comment type="similarity">
    <text evidence="1">Belongs to the cytidine and deoxycytidylate deaminase family.</text>
</comment>